<organism evidence="9 10">
    <name type="scientific">Paraclostridium sordellii</name>
    <name type="common">Clostridium sordellii</name>
    <dbReference type="NCBI Taxonomy" id="1505"/>
    <lineage>
        <taxon>Bacteria</taxon>
        <taxon>Bacillati</taxon>
        <taxon>Bacillota</taxon>
        <taxon>Clostridia</taxon>
        <taxon>Peptostreptococcales</taxon>
        <taxon>Peptostreptococcaceae</taxon>
        <taxon>Paraclostridium</taxon>
    </lineage>
</organism>
<dbReference type="PANTHER" id="PTHR30619">
    <property type="entry name" value="DNA INTERNALIZATION/COMPETENCE PROTEIN COMEC/REC2"/>
    <property type="match status" value="1"/>
</dbReference>
<feature type="transmembrane region" description="Helical" evidence="7">
    <location>
        <begin position="316"/>
        <end position="334"/>
    </location>
</feature>
<keyword evidence="6" id="KW-0694">RNA-binding</keyword>
<dbReference type="EMBL" id="CEKZ01000003">
    <property type="protein sequence ID" value="CEQ02348.1"/>
    <property type="molecule type" value="Genomic_DNA"/>
</dbReference>
<dbReference type="NCBIfam" id="TIGR00360">
    <property type="entry name" value="ComEC_N-term"/>
    <property type="match status" value="1"/>
</dbReference>
<keyword evidence="2" id="KW-1003">Cell membrane</keyword>
<feature type="transmembrane region" description="Helical" evidence="7">
    <location>
        <begin position="259"/>
        <end position="279"/>
    </location>
</feature>
<name>A0A0C7GA67_PARSO</name>
<dbReference type="OrthoDB" id="9761531at2"/>
<evidence type="ECO:0000256" key="7">
    <source>
        <dbReference type="SAM" id="Phobius"/>
    </source>
</evidence>
<sequence length="426" mass="49727">MRRPLLIIFIIILFMSFFITNMEINKHSEKNQFIKVEGLVKNKARKEKYNQYYISDYVINDYSKKINIKPGDIVEVSGKFKHYKELKFDDFNYGRYLKSNGYEGTIDIKSYRIVNKNVIYSNIFKFKERISKSIKYLYKDKSKFINSILIGEKENIDKETKEIFSKTGVSHILALSGLHVSVLITIIGYSIGGINNFYKFILISIILCVYSIMVGQSPSIVRAIYYSLISYLGIFIFKRPDGISSLSFIGTILLINNPYIIYNMSFQLSFLATLSIIYFYGYINSKIKIKLIALTISANILTLPMIYLYYKNISLISIISNIVVVPFLSIIIYISILSHIILPISLTLSKFMVIINSLIIDFINQTLEILYNLKFSYIEFDEVNKLFVITYYILVGIYMIYKEIKTIKEQENELQGYHQKHEQQRI</sequence>
<dbReference type="PANTHER" id="PTHR30619:SF7">
    <property type="entry name" value="BETA-LACTAMASE DOMAIN PROTEIN"/>
    <property type="match status" value="1"/>
</dbReference>
<keyword evidence="3 7" id="KW-0812">Transmembrane</keyword>
<feature type="transmembrane region" description="Helical" evidence="7">
    <location>
        <begin position="168"/>
        <end position="191"/>
    </location>
</feature>
<proteinExistence type="predicted"/>
<keyword evidence="5 7" id="KW-0472">Membrane</keyword>
<evidence type="ECO:0000256" key="5">
    <source>
        <dbReference type="ARBA" id="ARBA00023136"/>
    </source>
</evidence>
<reference evidence="9 10" key="1">
    <citation type="submission" date="2015-01" db="EMBL/GenBank/DDBJ databases">
        <authorList>
            <person name="Aslett A.Martin."/>
            <person name="De Silva Nishadi"/>
        </authorList>
    </citation>
    <scope>NUCLEOTIDE SEQUENCE [LARGE SCALE GENOMIC DNA]</scope>
    <source>
        <strain evidence="9 10">R28058</strain>
    </source>
</reference>
<dbReference type="Proteomes" id="UP000049127">
    <property type="component" value="Unassembled WGS sequence"/>
</dbReference>
<dbReference type="AlphaFoldDB" id="A0A0C7GA67"/>
<feature type="transmembrane region" description="Helical" evidence="7">
    <location>
        <begin position="197"/>
        <end position="216"/>
    </location>
</feature>
<dbReference type="InterPro" id="IPR004477">
    <property type="entry name" value="ComEC_N"/>
</dbReference>
<feature type="transmembrane region" description="Helical" evidence="7">
    <location>
        <begin position="341"/>
        <end position="363"/>
    </location>
</feature>
<gene>
    <name evidence="9" type="ORF">R28058_01021</name>
</gene>
<protein>
    <submittedName>
        <fullName evidence="9">Competence membrane protein</fullName>
    </submittedName>
</protein>
<dbReference type="RefSeq" id="WP_055341153.1">
    <property type="nucleotide sequence ID" value="NZ_CDNI01000014.1"/>
</dbReference>
<dbReference type="GO" id="GO:0005886">
    <property type="term" value="C:plasma membrane"/>
    <property type="evidence" value="ECO:0007669"/>
    <property type="project" value="UniProtKB-SubCell"/>
</dbReference>
<dbReference type="InterPro" id="IPR052159">
    <property type="entry name" value="Competence_DNA_uptake"/>
</dbReference>
<feature type="transmembrane region" description="Helical" evidence="7">
    <location>
        <begin position="291"/>
        <end position="310"/>
    </location>
</feature>
<evidence type="ECO:0000259" key="8">
    <source>
        <dbReference type="Pfam" id="PF03772"/>
    </source>
</evidence>
<evidence type="ECO:0000256" key="6">
    <source>
        <dbReference type="PROSITE-ProRule" id="PRU00182"/>
    </source>
</evidence>
<keyword evidence="4 7" id="KW-1133">Transmembrane helix</keyword>
<feature type="transmembrane region" description="Helical" evidence="7">
    <location>
        <begin position="383"/>
        <end position="401"/>
    </location>
</feature>
<accession>A0A0C7GA67</accession>
<evidence type="ECO:0000256" key="2">
    <source>
        <dbReference type="ARBA" id="ARBA00022475"/>
    </source>
</evidence>
<comment type="subcellular location">
    <subcellularLocation>
        <location evidence="1">Cell membrane</location>
        <topology evidence="1">Multi-pass membrane protein</topology>
    </subcellularLocation>
</comment>
<dbReference type="GO" id="GO:0003723">
    <property type="term" value="F:RNA binding"/>
    <property type="evidence" value="ECO:0007669"/>
    <property type="project" value="UniProtKB-KW"/>
</dbReference>
<evidence type="ECO:0000256" key="4">
    <source>
        <dbReference type="ARBA" id="ARBA00022989"/>
    </source>
</evidence>
<feature type="transmembrane region" description="Helical" evidence="7">
    <location>
        <begin position="223"/>
        <end position="239"/>
    </location>
</feature>
<evidence type="ECO:0000256" key="1">
    <source>
        <dbReference type="ARBA" id="ARBA00004651"/>
    </source>
</evidence>
<feature type="domain" description="ComEC/Rec2-related protein" evidence="8">
    <location>
        <begin position="148"/>
        <end position="403"/>
    </location>
</feature>
<dbReference type="PROSITE" id="PS50889">
    <property type="entry name" value="S4"/>
    <property type="match status" value="1"/>
</dbReference>
<evidence type="ECO:0000313" key="10">
    <source>
        <dbReference type="Proteomes" id="UP000049127"/>
    </source>
</evidence>
<dbReference type="Pfam" id="PF03772">
    <property type="entry name" value="Competence"/>
    <property type="match status" value="1"/>
</dbReference>
<evidence type="ECO:0000313" key="9">
    <source>
        <dbReference type="EMBL" id="CEQ02348.1"/>
    </source>
</evidence>
<evidence type="ECO:0000256" key="3">
    <source>
        <dbReference type="ARBA" id="ARBA00022692"/>
    </source>
</evidence>
<feature type="transmembrane region" description="Helical" evidence="7">
    <location>
        <begin position="6"/>
        <end position="24"/>
    </location>
</feature>